<name>A0ABW5E727_9BACT</name>
<organism evidence="8 9">
    <name type="scientific">Rubritalea spongiae</name>
    <dbReference type="NCBI Taxonomy" id="430797"/>
    <lineage>
        <taxon>Bacteria</taxon>
        <taxon>Pseudomonadati</taxon>
        <taxon>Verrucomicrobiota</taxon>
        <taxon>Verrucomicrobiia</taxon>
        <taxon>Verrucomicrobiales</taxon>
        <taxon>Rubritaleaceae</taxon>
        <taxon>Rubritalea</taxon>
    </lineage>
</organism>
<evidence type="ECO:0000256" key="4">
    <source>
        <dbReference type="ARBA" id="ARBA00022917"/>
    </source>
</evidence>
<protein>
    <recommendedName>
        <fullName evidence="5 6">Peptide chain release factor 1</fullName>
        <shortName evidence="5">RF-1</shortName>
    </recommendedName>
</protein>
<dbReference type="EMBL" id="JBHUJC010000037">
    <property type="protein sequence ID" value="MFD2277083.1"/>
    <property type="molecule type" value="Genomic_DNA"/>
</dbReference>
<dbReference type="Gene3D" id="3.30.160.20">
    <property type="match status" value="1"/>
</dbReference>
<evidence type="ECO:0000256" key="5">
    <source>
        <dbReference type="HAMAP-Rule" id="MF_00093"/>
    </source>
</evidence>
<dbReference type="SUPFAM" id="SSF75620">
    <property type="entry name" value="Release factor"/>
    <property type="match status" value="1"/>
</dbReference>
<dbReference type="InterPro" id="IPR005139">
    <property type="entry name" value="PCRF"/>
</dbReference>
<dbReference type="PANTHER" id="PTHR43804:SF7">
    <property type="entry name" value="LD18447P"/>
    <property type="match status" value="1"/>
</dbReference>
<keyword evidence="9" id="KW-1185">Reference proteome</keyword>
<dbReference type="InterPro" id="IPR045853">
    <property type="entry name" value="Pep_chain_release_fac_I_sf"/>
</dbReference>
<evidence type="ECO:0000256" key="6">
    <source>
        <dbReference type="NCBIfam" id="TIGR00019"/>
    </source>
</evidence>
<evidence type="ECO:0000256" key="3">
    <source>
        <dbReference type="ARBA" id="ARBA00022481"/>
    </source>
</evidence>
<accession>A0ABW5E727</accession>
<dbReference type="InterPro" id="IPR000352">
    <property type="entry name" value="Pep_chain_release_fac_I"/>
</dbReference>
<comment type="caution">
    <text evidence="8">The sequence shown here is derived from an EMBL/GenBank/DDBJ whole genome shotgun (WGS) entry which is preliminary data.</text>
</comment>
<feature type="modified residue" description="N5-methylglutamine" evidence="5">
    <location>
        <position position="234"/>
    </location>
</feature>
<comment type="PTM">
    <text evidence="5">Methylated by PrmC. Methylation increases the termination efficiency of RF1.</text>
</comment>
<comment type="similarity">
    <text evidence="2 5">Belongs to the prokaryotic/mitochondrial release factor family.</text>
</comment>
<dbReference type="NCBIfam" id="NF001859">
    <property type="entry name" value="PRK00591.1"/>
    <property type="match status" value="1"/>
</dbReference>
<dbReference type="Pfam" id="PF00472">
    <property type="entry name" value="RF-1"/>
    <property type="match status" value="1"/>
</dbReference>
<dbReference type="InterPro" id="IPR004373">
    <property type="entry name" value="RF-1"/>
</dbReference>
<evidence type="ECO:0000256" key="2">
    <source>
        <dbReference type="ARBA" id="ARBA00010835"/>
    </source>
</evidence>
<comment type="function">
    <text evidence="1 5">Peptide chain release factor 1 directs the termination of translation in response to the peptide chain termination codons UAG and UAA.</text>
</comment>
<evidence type="ECO:0000313" key="8">
    <source>
        <dbReference type="EMBL" id="MFD2277083.1"/>
    </source>
</evidence>
<dbReference type="NCBIfam" id="TIGR00019">
    <property type="entry name" value="prfA"/>
    <property type="match status" value="1"/>
</dbReference>
<dbReference type="Gene3D" id="6.10.140.1950">
    <property type="match status" value="1"/>
</dbReference>
<proteinExistence type="inferred from homology"/>
<evidence type="ECO:0000256" key="1">
    <source>
        <dbReference type="ARBA" id="ARBA00002986"/>
    </source>
</evidence>
<dbReference type="Proteomes" id="UP001597297">
    <property type="component" value="Unassembled WGS sequence"/>
</dbReference>
<dbReference type="Pfam" id="PF03462">
    <property type="entry name" value="PCRF"/>
    <property type="match status" value="1"/>
</dbReference>
<evidence type="ECO:0000259" key="7">
    <source>
        <dbReference type="SMART" id="SM00937"/>
    </source>
</evidence>
<keyword evidence="5" id="KW-0963">Cytoplasm</keyword>
<comment type="subcellular location">
    <subcellularLocation>
        <location evidence="5">Cytoplasm</location>
    </subcellularLocation>
</comment>
<dbReference type="HAMAP" id="MF_00093">
    <property type="entry name" value="Rel_fac_1"/>
    <property type="match status" value="1"/>
</dbReference>
<dbReference type="SMART" id="SM00937">
    <property type="entry name" value="PCRF"/>
    <property type="match status" value="1"/>
</dbReference>
<sequence>MDYASLIEKRRERFAEVETLITDPDLFSDQKKASEIMREHRRLKELLEMWETLENARTNLVENRELAKEDDPEIAELAEMEIPELEATIEELSEKVQYALLPRDETEDRDALIEIRAGAGGDEASLFAGELMRMLERHSESRGWKVEHLESSPSEVGGFKEVVLKVTGEEVFRYLKYESGVHRVQRVPATETQGRIHTSTCTVAVLPEADEVDLEIKKEDLNIQATRSGGSGGQHVNTTDSCVQITHLPTGLQVRCQDGRSQTQNRELGMQILRAKLFEAKVREEAEKYSAQRKSLIGSGDRSEKIRTYNFPQSRVTDHRIGYTSHNIEGIMSGAINELTENLMKAEMEHRLADAGLE</sequence>
<feature type="domain" description="Peptide chain release factor" evidence="7">
    <location>
        <begin position="65"/>
        <end position="178"/>
    </location>
</feature>
<keyword evidence="3 5" id="KW-0488">Methylation</keyword>
<dbReference type="RefSeq" id="WP_377093120.1">
    <property type="nucleotide sequence ID" value="NZ_JBHSJM010000001.1"/>
</dbReference>
<gene>
    <name evidence="5 8" type="primary">prfA</name>
    <name evidence="8" type="ORF">ACFSQZ_11425</name>
</gene>
<dbReference type="InterPro" id="IPR050057">
    <property type="entry name" value="Prokaryotic/Mito_RF"/>
</dbReference>
<keyword evidence="4 5" id="KW-0648">Protein biosynthesis</keyword>
<reference evidence="9" key="1">
    <citation type="journal article" date="2019" name="Int. J. Syst. Evol. Microbiol.">
        <title>The Global Catalogue of Microorganisms (GCM) 10K type strain sequencing project: providing services to taxonomists for standard genome sequencing and annotation.</title>
        <authorList>
            <consortium name="The Broad Institute Genomics Platform"/>
            <consortium name="The Broad Institute Genome Sequencing Center for Infectious Disease"/>
            <person name="Wu L."/>
            <person name="Ma J."/>
        </authorList>
    </citation>
    <scope>NUCLEOTIDE SEQUENCE [LARGE SCALE GENOMIC DNA]</scope>
    <source>
        <strain evidence="9">JCM 16545</strain>
    </source>
</reference>
<dbReference type="Gene3D" id="3.30.70.1660">
    <property type="match status" value="1"/>
</dbReference>
<evidence type="ECO:0000313" key="9">
    <source>
        <dbReference type="Proteomes" id="UP001597297"/>
    </source>
</evidence>
<dbReference type="PANTHER" id="PTHR43804">
    <property type="entry name" value="LD18447P"/>
    <property type="match status" value="1"/>
</dbReference>